<feature type="compositionally biased region" description="Basic and acidic residues" evidence="1">
    <location>
        <begin position="45"/>
        <end position="65"/>
    </location>
</feature>
<dbReference type="Proteomes" id="UP001217089">
    <property type="component" value="Unassembled WGS sequence"/>
</dbReference>
<feature type="compositionally biased region" description="Polar residues" evidence="1">
    <location>
        <begin position="275"/>
        <end position="284"/>
    </location>
</feature>
<evidence type="ECO:0000313" key="3">
    <source>
        <dbReference type="Proteomes" id="UP001217089"/>
    </source>
</evidence>
<evidence type="ECO:0000256" key="1">
    <source>
        <dbReference type="SAM" id="MobiDB-lite"/>
    </source>
</evidence>
<organism evidence="2 3">
    <name type="scientific">Tegillarca granosa</name>
    <name type="common">Malaysian cockle</name>
    <name type="synonym">Anadara granosa</name>
    <dbReference type="NCBI Taxonomy" id="220873"/>
    <lineage>
        <taxon>Eukaryota</taxon>
        <taxon>Metazoa</taxon>
        <taxon>Spiralia</taxon>
        <taxon>Lophotrochozoa</taxon>
        <taxon>Mollusca</taxon>
        <taxon>Bivalvia</taxon>
        <taxon>Autobranchia</taxon>
        <taxon>Pteriomorphia</taxon>
        <taxon>Arcoida</taxon>
        <taxon>Arcoidea</taxon>
        <taxon>Arcidae</taxon>
        <taxon>Tegillarca</taxon>
    </lineage>
</organism>
<dbReference type="PANTHER" id="PTHR14870">
    <property type="entry name" value="TUBULIN EPSILON AND DELTA COMPLEX PROTEIN 2"/>
    <property type="match status" value="1"/>
</dbReference>
<feature type="region of interest" description="Disordered" evidence="1">
    <location>
        <begin position="145"/>
        <end position="305"/>
    </location>
</feature>
<dbReference type="InterPro" id="IPR031518">
    <property type="entry name" value="DUF4693"/>
</dbReference>
<keyword evidence="3" id="KW-1185">Reference proteome</keyword>
<dbReference type="EMBL" id="JARBDR010000214">
    <property type="protein sequence ID" value="KAJ8318339.1"/>
    <property type="molecule type" value="Genomic_DNA"/>
</dbReference>
<feature type="region of interest" description="Disordered" evidence="1">
    <location>
        <begin position="87"/>
        <end position="131"/>
    </location>
</feature>
<feature type="compositionally biased region" description="Polar residues" evidence="1">
    <location>
        <begin position="107"/>
        <end position="131"/>
    </location>
</feature>
<sequence length="639" mass="73347">MSAPMESNRLWLIVKLLADVEDSNFKLQQYCHQNQTLFKPWPSTEGKKDQTSASTKNEEKKDEKVTLTTEEQAGLDMMDKLLMKAQKARNVQNKVNEPKAHRHRSSPKSPKTGNQHDTSNISPRSYDSSLGSELDEIQQGFHNVDTSQKHKDIDESQMANEGCTDNKEKRAADKTKSNIRQDSFQKVNKILSKNTSTDSKVRSSLYKTKSEIAQKGSQITSNRNSSGGERGGKKVVPAHMKAPFKTTPMVTMTKRPPSAKSSTATKSGSRTGSSVPRSNSSKLNDPSKEMKKSENLSKEIKKSEVQKMVSAKVDMEQSNIYHYKCDASDDDSDRIHCVETKNKKQETSLSSQQDSNFKEVKEKMEDLKVEDMHMEEKKPFCLLKDGQNLSIPSNLKRLQGQNIKLRQKFNAEKVTRKVDVGKAGQDFLTKLESTFEFKEEIDVGYKVYKMYHSYRKLLNLFSKVQMEKITEESSIYEILQARKYLEFILTQFHQLEQDRLNLDPEILKRFKNLKFHDTSSVTVCPELKKTSQSHWLPSSITTTDYCDITKVCPHLIKYRSYKELYRYTHLTFQIQYIQLQLYSTDVIAMETIPFLQTLDPNSVDFNHVFRCVYSMLSPGSFPVMVRDTIQELESSFDDG</sequence>
<protein>
    <submittedName>
        <fullName evidence="2">Uncharacterized protein</fullName>
    </submittedName>
</protein>
<feature type="compositionally biased region" description="Low complexity" evidence="1">
    <location>
        <begin position="258"/>
        <end position="274"/>
    </location>
</feature>
<proteinExistence type="predicted"/>
<name>A0ABQ9FM44_TEGGR</name>
<dbReference type="Pfam" id="PF15764">
    <property type="entry name" value="DUF4693"/>
    <property type="match status" value="1"/>
</dbReference>
<comment type="caution">
    <text evidence="2">The sequence shown here is derived from an EMBL/GenBank/DDBJ whole genome shotgun (WGS) entry which is preliminary data.</text>
</comment>
<feature type="compositionally biased region" description="Polar residues" evidence="1">
    <location>
        <begin position="178"/>
        <end position="198"/>
    </location>
</feature>
<feature type="compositionally biased region" description="Basic and acidic residues" evidence="1">
    <location>
        <begin position="285"/>
        <end position="305"/>
    </location>
</feature>
<evidence type="ECO:0000313" key="2">
    <source>
        <dbReference type="EMBL" id="KAJ8318339.1"/>
    </source>
</evidence>
<reference evidence="2 3" key="1">
    <citation type="submission" date="2022-12" db="EMBL/GenBank/DDBJ databases">
        <title>Chromosome-level genome of Tegillarca granosa.</title>
        <authorList>
            <person name="Kim J."/>
        </authorList>
    </citation>
    <scope>NUCLEOTIDE SEQUENCE [LARGE SCALE GENOMIC DNA]</scope>
    <source>
        <strain evidence="2">Teg-2019</strain>
        <tissue evidence="2">Adductor muscle</tissue>
    </source>
</reference>
<feature type="compositionally biased region" description="Basic and acidic residues" evidence="1">
    <location>
        <begin position="164"/>
        <end position="176"/>
    </location>
</feature>
<accession>A0ABQ9FM44</accession>
<feature type="region of interest" description="Disordered" evidence="1">
    <location>
        <begin position="38"/>
        <end position="71"/>
    </location>
</feature>
<gene>
    <name evidence="2" type="ORF">KUTeg_003430</name>
</gene>
<dbReference type="PANTHER" id="PTHR14870:SF1">
    <property type="entry name" value="TUBULIN EPSILON AND DELTA COMPLEX PROTEIN 2"/>
    <property type="match status" value="1"/>
</dbReference>